<dbReference type="InterPro" id="IPR033121">
    <property type="entry name" value="PEPTIDASE_A1"/>
</dbReference>
<dbReference type="InterPro" id="IPR051708">
    <property type="entry name" value="Plant_Aspart_Prot_A1"/>
</dbReference>
<name>A0A835BP67_9POAL</name>
<protein>
    <recommendedName>
        <fullName evidence="5">Peptidase A1 domain-containing protein</fullName>
    </recommendedName>
</protein>
<sequence>MVAMETKLMAALATIAALSLHHLSLAIAVADHTRVFSNSSAGFSLPLFTKPSPNRAIRRGTDGFLYLQHNLTAASVTANFTAIAPENNRHHVTEVHFGTGNGKRKLLLELDSRGPITWIQCIPCRPAATQTGPMFDGEASPTFRHVDSRVCRPPFRPDPAISRCLFTIKGAGGLMVKGLVSLDEYTREADGHVFPNFIFGCAHETWHFSNINTYAGVLAYRQFATQVAGHGLTRSSYCLFREVNRQGFLRFGDESDIPNKPHYQTTRILPVHGDVHESAYHVSLVGVSLGESRLDGVHPEMFARRKDGQGGSIIDVGTPMTIMAQEAYRVVEEAMWMNLERHGAERVEQAGYGLCVRATEAIKGRLQPMSLHFAEEEATLVISPKQLFLMVDDKRAGQIACLAMRPGRRNVIGALQQVDTRFVYDLKEHMLSFAPESCIQDTVPVA</sequence>
<evidence type="ECO:0000256" key="3">
    <source>
        <dbReference type="ARBA" id="ARBA00022801"/>
    </source>
</evidence>
<evidence type="ECO:0000256" key="1">
    <source>
        <dbReference type="ARBA" id="ARBA00007447"/>
    </source>
</evidence>
<reference evidence="6" key="1">
    <citation type="submission" date="2020-07" db="EMBL/GenBank/DDBJ databases">
        <title>Genome sequence and genetic diversity analysis of an under-domesticated orphan crop, white fonio (Digitaria exilis).</title>
        <authorList>
            <person name="Bennetzen J.L."/>
            <person name="Chen S."/>
            <person name="Ma X."/>
            <person name="Wang X."/>
            <person name="Yssel A.E.J."/>
            <person name="Chaluvadi S.R."/>
            <person name="Johnson M."/>
            <person name="Gangashetty P."/>
            <person name="Hamidou F."/>
            <person name="Sanogo M.D."/>
            <person name="Zwaenepoel A."/>
            <person name="Wallace J."/>
            <person name="Van De Peer Y."/>
            <person name="Van Deynze A."/>
        </authorList>
    </citation>
    <scope>NUCLEOTIDE SEQUENCE</scope>
    <source>
        <tissue evidence="6">Leaves</tissue>
    </source>
</reference>
<organism evidence="6 7">
    <name type="scientific">Digitaria exilis</name>
    <dbReference type="NCBI Taxonomy" id="1010633"/>
    <lineage>
        <taxon>Eukaryota</taxon>
        <taxon>Viridiplantae</taxon>
        <taxon>Streptophyta</taxon>
        <taxon>Embryophyta</taxon>
        <taxon>Tracheophyta</taxon>
        <taxon>Spermatophyta</taxon>
        <taxon>Magnoliopsida</taxon>
        <taxon>Liliopsida</taxon>
        <taxon>Poales</taxon>
        <taxon>Poaceae</taxon>
        <taxon>PACMAD clade</taxon>
        <taxon>Panicoideae</taxon>
        <taxon>Panicodae</taxon>
        <taxon>Paniceae</taxon>
        <taxon>Anthephorinae</taxon>
        <taxon>Digitaria</taxon>
    </lineage>
</organism>
<evidence type="ECO:0000313" key="6">
    <source>
        <dbReference type="EMBL" id="KAF8694373.1"/>
    </source>
</evidence>
<proteinExistence type="inferred from homology"/>
<dbReference type="PROSITE" id="PS51767">
    <property type="entry name" value="PEPTIDASE_A1"/>
    <property type="match status" value="1"/>
</dbReference>
<keyword evidence="3" id="KW-0378">Hydrolase</keyword>
<feature type="signal peptide" evidence="4">
    <location>
        <begin position="1"/>
        <end position="26"/>
    </location>
</feature>
<dbReference type="SUPFAM" id="SSF50630">
    <property type="entry name" value="Acid proteases"/>
    <property type="match status" value="1"/>
</dbReference>
<dbReference type="Proteomes" id="UP000636709">
    <property type="component" value="Unassembled WGS sequence"/>
</dbReference>
<feature type="chain" id="PRO_5032628805" description="Peptidase A1 domain-containing protein" evidence="4">
    <location>
        <begin position="27"/>
        <end position="446"/>
    </location>
</feature>
<evidence type="ECO:0000256" key="4">
    <source>
        <dbReference type="SAM" id="SignalP"/>
    </source>
</evidence>
<dbReference type="GO" id="GO:0006508">
    <property type="term" value="P:proteolysis"/>
    <property type="evidence" value="ECO:0007669"/>
    <property type="project" value="UniProtKB-KW"/>
</dbReference>
<dbReference type="GO" id="GO:0005576">
    <property type="term" value="C:extracellular region"/>
    <property type="evidence" value="ECO:0007669"/>
    <property type="project" value="TreeGrafter"/>
</dbReference>
<comment type="similarity">
    <text evidence="1">Belongs to the peptidase A1 family.</text>
</comment>
<dbReference type="EMBL" id="JACEFO010001907">
    <property type="protein sequence ID" value="KAF8694373.1"/>
    <property type="molecule type" value="Genomic_DNA"/>
</dbReference>
<dbReference type="GO" id="GO:0008233">
    <property type="term" value="F:peptidase activity"/>
    <property type="evidence" value="ECO:0007669"/>
    <property type="project" value="UniProtKB-KW"/>
</dbReference>
<dbReference type="InterPro" id="IPR021109">
    <property type="entry name" value="Peptidase_aspartic_dom_sf"/>
</dbReference>
<dbReference type="InterPro" id="IPR032799">
    <property type="entry name" value="TAXi_C"/>
</dbReference>
<dbReference type="Pfam" id="PF14543">
    <property type="entry name" value="TAXi_N"/>
    <property type="match status" value="1"/>
</dbReference>
<comment type="caution">
    <text evidence="6">The sequence shown here is derived from an EMBL/GenBank/DDBJ whole genome shotgun (WGS) entry which is preliminary data.</text>
</comment>
<evidence type="ECO:0000256" key="2">
    <source>
        <dbReference type="ARBA" id="ARBA00022670"/>
    </source>
</evidence>
<dbReference type="AlphaFoldDB" id="A0A835BP67"/>
<dbReference type="Gene3D" id="2.40.70.10">
    <property type="entry name" value="Acid Proteases"/>
    <property type="match status" value="2"/>
</dbReference>
<feature type="domain" description="Peptidase A1" evidence="5">
    <location>
        <begin position="91"/>
        <end position="434"/>
    </location>
</feature>
<dbReference type="Pfam" id="PF14541">
    <property type="entry name" value="TAXi_C"/>
    <property type="match status" value="1"/>
</dbReference>
<dbReference type="PANTHER" id="PTHR47967">
    <property type="entry name" value="OS07G0603500 PROTEIN-RELATED"/>
    <property type="match status" value="1"/>
</dbReference>
<dbReference type="OrthoDB" id="585559at2759"/>
<dbReference type="PANTHER" id="PTHR47967:SF117">
    <property type="entry name" value="PEPTIDASE A1 DOMAIN-CONTAINING PROTEIN"/>
    <property type="match status" value="1"/>
</dbReference>
<keyword evidence="7" id="KW-1185">Reference proteome</keyword>
<accession>A0A835BP67</accession>
<evidence type="ECO:0000313" key="7">
    <source>
        <dbReference type="Proteomes" id="UP000636709"/>
    </source>
</evidence>
<gene>
    <name evidence="6" type="ORF">HU200_038297</name>
</gene>
<keyword evidence="4" id="KW-0732">Signal</keyword>
<keyword evidence="2" id="KW-0645">Protease</keyword>
<evidence type="ECO:0000259" key="5">
    <source>
        <dbReference type="PROSITE" id="PS51767"/>
    </source>
</evidence>
<dbReference type="InterPro" id="IPR032861">
    <property type="entry name" value="TAXi_N"/>
</dbReference>